<accession>A0A0D2WVK5</accession>
<keyword evidence="2" id="KW-1133">Transmembrane helix</keyword>
<proteinExistence type="predicted"/>
<feature type="compositionally biased region" description="Polar residues" evidence="1">
    <location>
        <begin position="14"/>
        <end position="28"/>
    </location>
</feature>
<evidence type="ECO:0000256" key="2">
    <source>
        <dbReference type="SAM" id="Phobius"/>
    </source>
</evidence>
<feature type="transmembrane region" description="Helical" evidence="2">
    <location>
        <begin position="209"/>
        <end position="231"/>
    </location>
</feature>
<name>A0A0D2WVK5_CAPO3</name>
<keyword evidence="4" id="KW-1185">Reference proteome</keyword>
<feature type="compositionally biased region" description="Low complexity" evidence="1">
    <location>
        <begin position="1"/>
        <end position="13"/>
    </location>
</feature>
<keyword evidence="2" id="KW-0812">Transmembrane</keyword>
<dbReference type="AlphaFoldDB" id="A0A0D2WVK5"/>
<reference evidence="4" key="1">
    <citation type="submission" date="2011-02" db="EMBL/GenBank/DDBJ databases">
        <title>The Genome Sequence of Capsaspora owczarzaki ATCC 30864.</title>
        <authorList>
            <person name="Russ C."/>
            <person name="Cuomo C."/>
            <person name="Burger G."/>
            <person name="Gray M.W."/>
            <person name="Holland P.W.H."/>
            <person name="King N."/>
            <person name="Lang F.B.F."/>
            <person name="Roger A.J."/>
            <person name="Ruiz-Trillo I."/>
            <person name="Young S.K."/>
            <person name="Zeng Q."/>
            <person name="Gargeya S."/>
            <person name="Alvarado L."/>
            <person name="Berlin A."/>
            <person name="Chapman S.B."/>
            <person name="Chen Z."/>
            <person name="Freedman E."/>
            <person name="Gellesch M."/>
            <person name="Goldberg J."/>
            <person name="Griggs A."/>
            <person name="Gujja S."/>
            <person name="Heilman E."/>
            <person name="Heiman D."/>
            <person name="Howarth C."/>
            <person name="Mehta T."/>
            <person name="Neiman D."/>
            <person name="Pearson M."/>
            <person name="Roberts A."/>
            <person name="Saif S."/>
            <person name="Shea T."/>
            <person name="Shenoy N."/>
            <person name="Sisk P."/>
            <person name="Stolte C."/>
            <person name="Sykes S."/>
            <person name="White J."/>
            <person name="Yandava C."/>
            <person name="Haas B."/>
            <person name="Nusbaum C."/>
            <person name="Birren B."/>
        </authorList>
    </citation>
    <scope>NUCLEOTIDE SEQUENCE</scope>
    <source>
        <strain evidence="4">ATCC 30864</strain>
    </source>
</reference>
<evidence type="ECO:0000256" key="1">
    <source>
        <dbReference type="SAM" id="MobiDB-lite"/>
    </source>
</evidence>
<protein>
    <submittedName>
        <fullName evidence="3">Uncharacterized protein</fullName>
    </submittedName>
</protein>
<dbReference type="InterPro" id="IPR009011">
    <property type="entry name" value="Man6P_isomerase_rcpt-bd_dom_sf"/>
</dbReference>
<feature type="transmembrane region" description="Helical" evidence="2">
    <location>
        <begin position="426"/>
        <end position="448"/>
    </location>
</feature>
<dbReference type="Proteomes" id="UP000008743">
    <property type="component" value="Unassembled WGS sequence"/>
</dbReference>
<gene>
    <name evidence="3" type="ORF">CAOG_007142</name>
</gene>
<feature type="region of interest" description="Disordered" evidence="1">
    <location>
        <begin position="1"/>
        <end position="28"/>
    </location>
</feature>
<dbReference type="PhylomeDB" id="A0A0D2WVK5"/>
<sequence length="469" mass="50782">MNHHANASASSSSRQSRGPLQELSSNVLNAEPAPNVELVRKVDEFYVEELVRAFQTNPDLFHSANQWLALNINSERLPEYSAEQVELYERICRYLNEAIRGVANGDQTGTAVTGALERRASGPATWDGRDTPNEDNRCFVFLTAEIERWTDNETWGGSFRAGNWFKYPSADVAGRWKYRCTSADGLCGIVVYTGPPAVPWTRPCTLERLFTLLGMTLFVAVVVLALTHSVLAGTWDSSACKYTTTAGTSFTVSAFHRDQPWSIPGVSSTGGPDGYNYLYNFCPGLGTQIGTCRSTDLVCQQSTSGSTYVIGTNFMSTTDGTNSNTVEFKTTDASPRCTRVIFNCDPNTRGEPVAAATEQKPADLGCLATYTMAFTHACFCPGTTCSYGPSGSSSATPSVTATAVASETAAPQPSPPAPCTCTLESYLIVATASVGLTLVVVIVTHYALRAFKRSRQVQPQYMLLQNQLH</sequence>
<dbReference type="Gene3D" id="2.70.130.10">
    <property type="entry name" value="Mannose-6-phosphate receptor binding domain"/>
    <property type="match status" value="1"/>
</dbReference>
<dbReference type="SUPFAM" id="SSF50911">
    <property type="entry name" value="Mannose 6-phosphate receptor domain"/>
    <property type="match status" value="1"/>
</dbReference>
<evidence type="ECO:0000313" key="4">
    <source>
        <dbReference type="Proteomes" id="UP000008743"/>
    </source>
</evidence>
<dbReference type="EMBL" id="KE346372">
    <property type="protein sequence ID" value="KJE96890.1"/>
    <property type="molecule type" value="Genomic_DNA"/>
</dbReference>
<evidence type="ECO:0000313" key="3">
    <source>
        <dbReference type="EMBL" id="KJE96890.1"/>
    </source>
</evidence>
<keyword evidence="2" id="KW-0472">Membrane</keyword>
<dbReference type="InParanoid" id="A0A0D2WVK5"/>
<organism evidence="3 4">
    <name type="scientific">Capsaspora owczarzaki (strain ATCC 30864)</name>
    <dbReference type="NCBI Taxonomy" id="595528"/>
    <lineage>
        <taxon>Eukaryota</taxon>
        <taxon>Filasterea</taxon>
        <taxon>Capsaspora</taxon>
    </lineage>
</organism>